<dbReference type="AlphaFoldDB" id="A0A5C8P1Y9"/>
<dbReference type="PANTHER" id="PTHR30258:SF13">
    <property type="entry name" value="SECRETION PATHWAY ATPASE-RELATED"/>
    <property type="match status" value="1"/>
</dbReference>
<evidence type="ECO:0000256" key="1">
    <source>
        <dbReference type="ARBA" id="ARBA00006611"/>
    </source>
</evidence>
<dbReference type="InterPro" id="IPR037257">
    <property type="entry name" value="T2SS_E_N_sf"/>
</dbReference>
<protein>
    <submittedName>
        <fullName evidence="6">Type II/IV secretion system protein</fullName>
    </submittedName>
</protein>
<dbReference type="Gene3D" id="3.40.50.300">
    <property type="entry name" value="P-loop containing nucleotide triphosphate hydrolases"/>
    <property type="match status" value="1"/>
</dbReference>
<keyword evidence="7" id="KW-1185">Reference proteome</keyword>
<dbReference type="CDD" id="cd01129">
    <property type="entry name" value="PulE-GspE-like"/>
    <property type="match status" value="1"/>
</dbReference>
<dbReference type="Proteomes" id="UP000321548">
    <property type="component" value="Unassembled WGS sequence"/>
</dbReference>
<evidence type="ECO:0000256" key="3">
    <source>
        <dbReference type="ARBA" id="ARBA00022840"/>
    </source>
</evidence>
<dbReference type="Gene3D" id="3.30.450.90">
    <property type="match status" value="1"/>
</dbReference>
<name>A0A5C8P1Y9_9BURK</name>
<dbReference type="RefSeq" id="WP_147703703.1">
    <property type="nucleotide sequence ID" value="NZ_VDUY01000002.1"/>
</dbReference>
<proteinExistence type="inferred from homology"/>
<dbReference type="Pfam" id="PF00437">
    <property type="entry name" value="T2SSE"/>
    <property type="match status" value="1"/>
</dbReference>
<dbReference type="GO" id="GO:0005524">
    <property type="term" value="F:ATP binding"/>
    <property type="evidence" value="ECO:0007669"/>
    <property type="project" value="UniProtKB-KW"/>
</dbReference>
<dbReference type="InterPro" id="IPR007831">
    <property type="entry name" value="T2SS_GspE_N"/>
</dbReference>
<organism evidence="6 7">
    <name type="scientific">Zeimonas arvi</name>
    <dbReference type="NCBI Taxonomy" id="2498847"/>
    <lineage>
        <taxon>Bacteria</taxon>
        <taxon>Pseudomonadati</taxon>
        <taxon>Pseudomonadota</taxon>
        <taxon>Betaproteobacteria</taxon>
        <taxon>Burkholderiales</taxon>
        <taxon>Burkholderiaceae</taxon>
        <taxon>Zeimonas</taxon>
    </lineage>
</organism>
<dbReference type="SUPFAM" id="SSF52540">
    <property type="entry name" value="P-loop containing nucleoside triphosphate hydrolases"/>
    <property type="match status" value="1"/>
</dbReference>
<dbReference type="PROSITE" id="PS00662">
    <property type="entry name" value="T2SP_E"/>
    <property type="match status" value="1"/>
</dbReference>
<evidence type="ECO:0000256" key="2">
    <source>
        <dbReference type="ARBA" id="ARBA00022741"/>
    </source>
</evidence>
<evidence type="ECO:0000313" key="7">
    <source>
        <dbReference type="Proteomes" id="UP000321548"/>
    </source>
</evidence>
<dbReference type="Gene3D" id="3.30.300.160">
    <property type="entry name" value="Type II secretion system, protein E, N-terminal domain"/>
    <property type="match status" value="1"/>
</dbReference>
<dbReference type="SUPFAM" id="SSF160246">
    <property type="entry name" value="EspE N-terminal domain-like"/>
    <property type="match status" value="1"/>
</dbReference>
<accession>A0A5C8P1Y9</accession>
<feature type="domain" description="Bacterial type II secretion system protein E" evidence="5">
    <location>
        <begin position="433"/>
        <end position="447"/>
    </location>
</feature>
<evidence type="ECO:0000259" key="5">
    <source>
        <dbReference type="PROSITE" id="PS00662"/>
    </source>
</evidence>
<comment type="similarity">
    <text evidence="1">Belongs to the GSP E family.</text>
</comment>
<dbReference type="SMART" id="SM00382">
    <property type="entry name" value="AAA"/>
    <property type="match status" value="1"/>
</dbReference>
<dbReference type="OrthoDB" id="5790493at2"/>
<dbReference type="FunFam" id="3.40.50.300:FF:000398">
    <property type="entry name" value="Type IV pilus assembly ATPase PilB"/>
    <property type="match status" value="1"/>
</dbReference>
<sequence>MSLAIAVPGAADPAAATPGAADPASPDSRQAAIAARPGRRVAVEDLLPALVADGLLSTEDADEVGRYAGLSGGEQHALVALSRRKLRAPASGRTLDLDTLCAWFAEKVGLPHARIDPLKVDLSRVADVMSSQYATRFKILPLDVRNGEVTIATAEPWMTDWVDELRGLLRREIRLVVANPLEINRYIVEFFTLARTVRDAQRKGGAAAQNNFEQLVELGRSGRNLDANDRHIVTIVDWLWQYAFDQRASDIHLEPRRDLGAIRFRIDGVLHNVYQVPPSVLAAMTSRIKLLGRMDVVEKRRPQDGRIKTRNADGREIELRLATMPTAFGEKLVMRIFDPEVLVRDFTELGFSDDERRRWDAMTVRPNGIVLVTGPTGSGKTTTLYTTLKQLATEDVNVCTVEDPIEMVEPAFNQMQVQQGIDLGFAEGVRALMRQDPDIIMVGEIRDLQTAEMAVQAALTGHLVLSTLHTNDAPSAITRLLDLGVPPYLLKSTLIGVMAQRLVRTLCEHCKSEGEPLPEEDWSGLLKPFRAARPGRAWRPVGCMECRMTGYRGRTGLYELLTLDEGLRALITERPDLDAIRRRAMQGGLRPLRLAGAQKIAAGLTTLDEVLKAAPPMEG</sequence>
<dbReference type="GO" id="GO:0016887">
    <property type="term" value="F:ATP hydrolysis activity"/>
    <property type="evidence" value="ECO:0007669"/>
    <property type="project" value="TreeGrafter"/>
</dbReference>
<evidence type="ECO:0000313" key="6">
    <source>
        <dbReference type="EMBL" id="TXL67382.1"/>
    </source>
</evidence>
<dbReference type="EMBL" id="VDUY01000002">
    <property type="protein sequence ID" value="TXL67382.1"/>
    <property type="molecule type" value="Genomic_DNA"/>
</dbReference>
<keyword evidence="3" id="KW-0067">ATP-binding</keyword>
<feature type="region of interest" description="Disordered" evidence="4">
    <location>
        <begin position="1"/>
        <end position="27"/>
    </location>
</feature>
<dbReference type="InterPro" id="IPR027417">
    <property type="entry name" value="P-loop_NTPase"/>
</dbReference>
<dbReference type="GO" id="GO:0005886">
    <property type="term" value="C:plasma membrane"/>
    <property type="evidence" value="ECO:0007669"/>
    <property type="project" value="TreeGrafter"/>
</dbReference>
<dbReference type="InterPro" id="IPR001482">
    <property type="entry name" value="T2SS/T4SS_dom"/>
</dbReference>
<evidence type="ECO:0000256" key="4">
    <source>
        <dbReference type="SAM" id="MobiDB-lite"/>
    </source>
</evidence>
<reference evidence="6 7" key="1">
    <citation type="submission" date="2019-06" db="EMBL/GenBank/DDBJ databases">
        <title>Quisquiliibacterium sp. nov., isolated from a maize field.</title>
        <authorList>
            <person name="Lin S.-Y."/>
            <person name="Tsai C.-F."/>
            <person name="Young C.-C."/>
        </authorList>
    </citation>
    <scope>NUCLEOTIDE SEQUENCE [LARGE SCALE GENOMIC DNA]</scope>
    <source>
        <strain evidence="6 7">CC-CFT501</strain>
    </source>
</reference>
<comment type="caution">
    <text evidence="6">The sequence shown here is derived from an EMBL/GenBank/DDBJ whole genome shotgun (WGS) entry which is preliminary data.</text>
</comment>
<dbReference type="Pfam" id="PF05157">
    <property type="entry name" value="MshEN"/>
    <property type="match status" value="1"/>
</dbReference>
<dbReference type="InterPro" id="IPR003593">
    <property type="entry name" value="AAA+_ATPase"/>
</dbReference>
<keyword evidence="2" id="KW-0547">Nucleotide-binding</keyword>
<gene>
    <name evidence="6" type="ORF">FHP08_07225</name>
</gene>
<dbReference type="PANTHER" id="PTHR30258">
    <property type="entry name" value="TYPE II SECRETION SYSTEM PROTEIN GSPE-RELATED"/>
    <property type="match status" value="1"/>
</dbReference>